<organism evidence="1 3">
    <name type="scientific">Legionella micdadei</name>
    <name type="common">Tatlockia micdadei</name>
    <dbReference type="NCBI Taxonomy" id="451"/>
    <lineage>
        <taxon>Bacteria</taxon>
        <taxon>Pseudomonadati</taxon>
        <taxon>Pseudomonadota</taxon>
        <taxon>Gammaproteobacteria</taxon>
        <taxon>Legionellales</taxon>
        <taxon>Legionellaceae</taxon>
        <taxon>Legionella</taxon>
    </lineage>
</organism>
<keyword evidence="4" id="KW-1185">Reference proteome</keyword>
<name>A0A098GER5_LEGMI</name>
<proteinExistence type="predicted"/>
<dbReference type="RefSeq" id="WP_045099294.1">
    <property type="nucleotide sequence ID" value="NZ_FMVN01000014.1"/>
</dbReference>
<dbReference type="Proteomes" id="UP000032414">
    <property type="component" value="Chromosome I"/>
</dbReference>
<protein>
    <submittedName>
        <fullName evidence="1">Uncharacterized protein</fullName>
    </submittedName>
</protein>
<dbReference type="HOGENOM" id="CLU_684998_0_0_6"/>
<sequence length="402" mass="44259">MAFTFYGYQPERPMEQPLNNVIKNILGGYTEASKARYLQPTLEEELQKAKLFNKWYEPNIKSEIGLRGAHAGLLGEQKRGAQIENQFLPEFKKAQIEQLKATADKARLLQMIREQLLGGGSGNILNSPSQPIKMYQGQGMPAFSEAPQSNEVNRPSINSNAPGYAQAAIAQQALGLGMPKIVDVNGKQMAISPFGIFDTGIQGLTAEEKAFQSGLGKARSEFYQNSVNAFNTLGNQDLALNELKNSVENNPEFRNVTGKIQKPLSEWFGTPAQKQLLGVLQTASGEITLQIASSLKGAWTGRDQNLVNSIKPNPQDFPDVLIGKLRAQLLINSALKERAKLQAQLVEQGMSTLKASELAAKATPLDKFEPVIKGLIKHKPPITFDEAKQEYRRRLTARKLNG</sequence>
<reference evidence="3" key="2">
    <citation type="submission" date="2014-09" db="EMBL/GenBank/DDBJ databases">
        <authorList>
            <person name="Gomez-Valero L."/>
        </authorList>
    </citation>
    <scope>NUCLEOTIDE SEQUENCE [LARGE SCALE GENOMIC DNA]</scope>
    <source>
        <strain evidence="3">ATCC33218</strain>
    </source>
</reference>
<dbReference type="KEGG" id="tmc:LMI_1672"/>
<dbReference type="EMBL" id="LN614830">
    <property type="protein sequence ID" value="CEG60968.1"/>
    <property type="molecule type" value="Genomic_DNA"/>
</dbReference>
<accession>A0A098GER5</accession>
<dbReference type="Proteomes" id="UP000182998">
    <property type="component" value="Unassembled WGS sequence"/>
</dbReference>
<dbReference type="EMBL" id="FMVN01000014">
    <property type="protein sequence ID" value="SCY69718.1"/>
    <property type="molecule type" value="Genomic_DNA"/>
</dbReference>
<reference evidence="1" key="1">
    <citation type="submission" date="2014-09" db="EMBL/GenBank/DDBJ databases">
        <authorList>
            <person name="GOMEZ-VALERO Laura"/>
        </authorList>
    </citation>
    <scope>NUCLEOTIDE SEQUENCE</scope>
    <source>
        <strain evidence="1">ATCC33218</strain>
    </source>
</reference>
<evidence type="ECO:0000313" key="1">
    <source>
        <dbReference type="EMBL" id="CEG60968.1"/>
    </source>
</evidence>
<reference evidence="2 4" key="3">
    <citation type="submission" date="2016-10" db="EMBL/GenBank/DDBJ databases">
        <authorList>
            <person name="Varghese N."/>
            <person name="Submissions S."/>
        </authorList>
    </citation>
    <scope>NUCLEOTIDE SEQUENCE [LARGE SCALE GENOMIC DNA]</scope>
    <source>
        <strain evidence="2 4">ATCC 33218</strain>
    </source>
</reference>
<dbReference type="PATRIC" id="fig|451.8.peg.1958"/>
<dbReference type="AlphaFoldDB" id="A0A098GER5"/>
<evidence type="ECO:0000313" key="3">
    <source>
        <dbReference type="Proteomes" id="UP000032414"/>
    </source>
</evidence>
<gene>
    <name evidence="1" type="ORF">LMI_1672</name>
    <name evidence="2" type="ORF">SAMN02982997_02539</name>
</gene>
<evidence type="ECO:0000313" key="4">
    <source>
        <dbReference type="Proteomes" id="UP000182998"/>
    </source>
</evidence>
<evidence type="ECO:0000313" key="2">
    <source>
        <dbReference type="EMBL" id="SCY69718.1"/>
    </source>
</evidence>